<dbReference type="OrthoDB" id="8059860at2759"/>
<name>A0A0K8W812_BACLA</name>
<dbReference type="InterPro" id="IPR029526">
    <property type="entry name" value="PGBD"/>
</dbReference>
<dbReference type="PANTHER" id="PTHR46599">
    <property type="entry name" value="PIGGYBAC TRANSPOSABLE ELEMENT-DERIVED PROTEIN 4"/>
    <property type="match status" value="1"/>
</dbReference>
<dbReference type="Pfam" id="PF13843">
    <property type="entry name" value="DDE_Tnp_1_7"/>
    <property type="match status" value="1"/>
</dbReference>
<protein>
    <submittedName>
        <fullName evidence="2">PiggyBac transposable element-derived protein 4</fullName>
    </submittedName>
</protein>
<evidence type="ECO:0000259" key="1">
    <source>
        <dbReference type="Pfam" id="PF13843"/>
    </source>
</evidence>
<evidence type="ECO:0000313" key="2">
    <source>
        <dbReference type="EMBL" id="JAI47328.1"/>
    </source>
</evidence>
<reference evidence="2" key="1">
    <citation type="submission" date="2015-06" db="EMBL/GenBank/DDBJ databases">
        <authorList>
            <person name="Hoefler B.C."/>
            <person name="Straight P.D."/>
        </authorList>
    </citation>
    <scope>NUCLEOTIDE SEQUENCE</scope>
</reference>
<accession>A0A0K8W812</accession>
<sequence length="324" mass="37228">MTGSEAPDIITSDGRIITDSVPTLRSISGHCWSTTKVTSSSRYAMINIVRTARGPTRQKKSFYEPLECFNIFFTDEIISEVVRWTNTEIIQNRSDDMTSATVKETNVDEIRALIGILTLTAVLKDNHLTTEELFNARYTATMSRDRFDYLIRHLRMDDKALRPSLRPSDAFTPIRNIWNIFIKQCQSSYIPGSHITIDEQLLGFRGRCPFKMYIPNKPKKYGIKIPMICDSSTKYMFNAIPYPGKTTITSNLPLGECYVKELSRPIHDTCRCITYDNWFTSIPLAKDLLKEPYKLTLVGTVRSNKREIPEEFTSPTCWNFEVLL</sequence>
<gene>
    <name evidence="2" type="primary">PGBD4_40</name>
    <name evidence="2" type="ORF">c2_g1_i5</name>
</gene>
<feature type="domain" description="PiggyBac transposable element-derived protein" evidence="1">
    <location>
        <begin position="65"/>
        <end position="313"/>
    </location>
</feature>
<dbReference type="PANTHER" id="PTHR46599:SF6">
    <property type="entry name" value="DUAL SPECIFICITY PHOSPHATASE 26"/>
    <property type="match status" value="1"/>
</dbReference>
<organism evidence="2">
    <name type="scientific">Bactrocera latifrons</name>
    <name type="common">Malaysian fruit fly</name>
    <name type="synonym">Chaetodacus latifrons</name>
    <dbReference type="NCBI Taxonomy" id="174628"/>
    <lineage>
        <taxon>Eukaryota</taxon>
        <taxon>Metazoa</taxon>
        <taxon>Ecdysozoa</taxon>
        <taxon>Arthropoda</taxon>
        <taxon>Hexapoda</taxon>
        <taxon>Insecta</taxon>
        <taxon>Pterygota</taxon>
        <taxon>Neoptera</taxon>
        <taxon>Endopterygota</taxon>
        <taxon>Diptera</taxon>
        <taxon>Brachycera</taxon>
        <taxon>Muscomorpha</taxon>
        <taxon>Tephritoidea</taxon>
        <taxon>Tephritidae</taxon>
        <taxon>Bactrocera</taxon>
        <taxon>Bactrocera</taxon>
    </lineage>
</organism>
<proteinExistence type="predicted"/>
<dbReference type="EMBL" id="GDHF01004986">
    <property type="protein sequence ID" value="JAI47328.1"/>
    <property type="molecule type" value="Transcribed_RNA"/>
</dbReference>
<dbReference type="AlphaFoldDB" id="A0A0K8W812"/>